<keyword evidence="2 3" id="KW-0802">TPR repeat</keyword>
<keyword evidence="1" id="KW-0677">Repeat</keyword>
<accession>A0A9P8VE75</accession>
<feature type="domain" description="EMC2 TPR-like" evidence="5">
    <location>
        <begin position="99"/>
        <end position="209"/>
    </location>
</feature>
<evidence type="ECO:0000256" key="4">
    <source>
        <dbReference type="RuleBase" id="RU367091"/>
    </source>
</evidence>
<dbReference type="PANTHER" id="PTHR12760">
    <property type="entry name" value="TETRATRICOPEPTIDE REPEAT PROTEIN"/>
    <property type="match status" value="1"/>
</dbReference>
<evidence type="ECO:0000256" key="2">
    <source>
        <dbReference type="ARBA" id="ARBA00022803"/>
    </source>
</evidence>
<dbReference type="GO" id="GO:0072546">
    <property type="term" value="C:EMC complex"/>
    <property type="evidence" value="ECO:0007669"/>
    <property type="project" value="UniProtKB-UniRule"/>
</dbReference>
<dbReference type="FunFam" id="1.25.40.10:FF:001208">
    <property type="entry name" value="Tetratricopeptide repeat domain-containing protein"/>
    <property type="match status" value="1"/>
</dbReference>
<dbReference type="Pfam" id="PF22890">
    <property type="entry name" value="TPR_EMC2"/>
    <property type="match status" value="1"/>
</dbReference>
<organism evidence="6 7">
    <name type="scientific">Plectosphaerella plurivora</name>
    <dbReference type="NCBI Taxonomy" id="936078"/>
    <lineage>
        <taxon>Eukaryota</taxon>
        <taxon>Fungi</taxon>
        <taxon>Dikarya</taxon>
        <taxon>Ascomycota</taxon>
        <taxon>Pezizomycotina</taxon>
        <taxon>Sordariomycetes</taxon>
        <taxon>Hypocreomycetidae</taxon>
        <taxon>Glomerellales</taxon>
        <taxon>Plectosphaerellaceae</taxon>
        <taxon>Plectosphaerella</taxon>
    </lineage>
</organism>
<dbReference type="PROSITE" id="PS50005">
    <property type="entry name" value="TPR"/>
    <property type="match status" value="1"/>
</dbReference>
<dbReference type="OrthoDB" id="124397at2759"/>
<evidence type="ECO:0000256" key="1">
    <source>
        <dbReference type="ARBA" id="ARBA00022737"/>
    </source>
</evidence>
<name>A0A9P8VE75_9PEZI</name>
<evidence type="ECO:0000313" key="7">
    <source>
        <dbReference type="Proteomes" id="UP000770015"/>
    </source>
</evidence>
<keyword evidence="7" id="KW-1185">Reference proteome</keyword>
<protein>
    <recommendedName>
        <fullName evidence="4">ER membrane protein complex subunit 2</fullName>
    </recommendedName>
</protein>
<comment type="function">
    <text evidence="4">Part of the endoplasmic reticulum membrane protein complex (EMC) that enables the energy-independent insertion into endoplasmic reticulum membranes of newly synthesized membrane proteins.</text>
</comment>
<dbReference type="Gene3D" id="1.25.40.10">
    <property type="entry name" value="Tetratricopeptide repeat domain"/>
    <property type="match status" value="1"/>
</dbReference>
<gene>
    <name evidence="6" type="ORF">F5X68DRAFT_274679</name>
</gene>
<comment type="caution">
    <text evidence="6">The sequence shown here is derived from an EMBL/GenBank/DDBJ whole genome shotgun (WGS) entry which is preliminary data.</text>
</comment>
<comment type="subunit">
    <text evidence="4">Component of the ER membrane protein complex (EMC).</text>
</comment>
<dbReference type="AlphaFoldDB" id="A0A9P8VE75"/>
<comment type="subcellular location">
    <subcellularLocation>
        <location evidence="4">Endoplasmic reticulum membrane</location>
        <topology evidence="4">Peripheral membrane protein</topology>
        <orientation evidence="4">Cytoplasmic side</orientation>
    </subcellularLocation>
</comment>
<dbReference type="SUPFAM" id="SSF48452">
    <property type="entry name" value="TPR-like"/>
    <property type="match status" value="1"/>
</dbReference>
<dbReference type="EMBL" id="JAGSXJ010000007">
    <property type="protein sequence ID" value="KAH6689533.1"/>
    <property type="molecule type" value="Genomic_DNA"/>
</dbReference>
<feature type="repeat" description="TPR" evidence="3">
    <location>
        <begin position="160"/>
        <end position="193"/>
    </location>
</feature>
<dbReference type="InterPro" id="IPR039856">
    <property type="entry name" value="EMC2-like"/>
</dbReference>
<dbReference type="InterPro" id="IPR019734">
    <property type="entry name" value="TPR_rpt"/>
</dbReference>
<evidence type="ECO:0000313" key="6">
    <source>
        <dbReference type="EMBL" id="KAH6689533.1"/>
    </source>
</evidence>
<keyword evidence="4" id="KW-0472">Membrane</keyword>
<evidence type="ECO:0000256" key="3">
    <source>
        <dbReference type="PROSITE-ProRule" id="PRU00339"/>
    </source>
</evidence>
<dbReference type="InterPro" id="IPR011990">
    <property type="entry name" value="TPR-like_helical_dom_sf"/>
</dbReference>
<comment type="similarity">
    <text evidence="4">Belongs to the EMC2 family.</text>
</comment>
<dbReference type="Proteomes" id="UP000770015">
    <property type="component" value="Unassembled WGS sequence"/>
</dbReference>
<proteinExistence type="inferred from homology"/>
<evidence type="ECO:0000259" key="5">
    <source>
        <dbReference type="Pfam" id="PF22890"/>
    </source>
</evidence>
<keyword evidence="4" id="KW-0256">Endoplasmic reticulum</keyword>
<dbReference type="InterPro" id="IPR055217">
    <property type="entry name" value="TPR_EMC2"/>
</dbReference>
<sequence length="324" mass="35735">MVAKLNRPQGELTPEDALRLSQQAPSILKSNPKAFSSTPLISLFSASETPEIWIIYENLILSCCRSGDTESAHQCLERLVIRFGDDNERVMALKGLVKESIADNQGEWTQLLMEYDSILGPDATNIPVAKRRIALLRSVGKINDAIEALNALLEFSPTDAEAWSELADIYLSQGLYAQSIFALEEVLVLSPNAWNMHARLGEVLYMAATTSDGSSGNKYLAEAVKRFSRSIELCDDYLRGYYGLKLVTGKALKDAPKSSKQQDADDFALPDTATSQKLNELATKKLAEIVRRNGAGESLWQGYNKDEVAAARELLDKDTAQVVR</sequence>
<dbReference type="SMART" id="SM00028">
    <property type="entry name" value="TPR"/>
    <property type="match status" value="2"/>
</dbReference>
<reference evidence="6" key="1">
    <citation type="journal article" date="2021" name="Nat. Commun.">
        <title>Genetic determinants of endophytism in the Arabidopsis root mycobiome.</title>
        <authorList>
            <person name="Mesny F."/>
            <person name="Miyauchi S."/>
            <person name="Thiergart T."/>
            <person name="Pickel B."/>
            <person name="Atanasova L."/>
            <person name="Karlsson M."/>
            <person name="Huettel B."/>
            <person name="Barry K.W."/>
            <person name="Haridas S."/>
            <person name="Chen C."/>
            <person name="Bauer D."/>
            <person name="Andreopoulos W."/>
            <person name="Pangilinan J."/>
            <person name="LaButti K."/>
            <person name="Riley R."/>
            <person name="Lipzen A."/>
            <person name="Clum A."/>
            <person name="Drula E."/>
            <person name="Henrissat B."/>
            <person name="Kohler A."/>
            <person name="Grigoriev I.V."/>
            <person name="Martin F.M."/>
            <person name="Hacquard S."/>
        </authorList>
    </citation>
    <scope>NUCLEOTIDE SEQUENCE</scope>
    <source>
        <strain evidence="6">MPI-SDFR-AT-0117</strain>
    </source>
</reference>